<gene>
    <name evidence="12" type="ORF">D0867_01888</name>
</gene>
<dbReference type="GO" id="GO:0006417">
    <property type="term" value="P:regulation of translation"/>
    <property type="evidence" value="ECO:0007669"/>
    <property type="project" value="UniProtKB-KW"/>
</dbReference>
<evidence type="ECO:0000256" key="4">
    <source>
        <dbReference type="ARBA" id="ARBA00022741"/>
    </source>
</evidence>
<dbReference type="PANTHER" id="PTHR23115">
    <property type="entry name" value="TRANSLATION FACTOR"/>
    <property type="match status" value="1"/>
</dbReference>
<dbReference type="VEuPathDB" id="FungiDB:BTJ68_07783"/>
<feature type="compositionally biased region" description="Pro residues" evidence="10">
    <location>
        <begin position="228"/>
        <end position="239"/>
    </location>
</feature>
<evidence type="ECO:0000256" key="7">
    <source>
        <dbReference type="ARBA" id="ARBA00022917"/>
    </source>
</evidence>
<dbReference type="SUPFAM" id="SSF52540">
    <property type="entry name" value="P-loop containing nucleoside triphosphate hydrolases"/>
    <property type="match status" value="1"/>
</dbReference>
<feature type="compositionally biased region" description="Acidic residues" evidence="10">
    <location>
        <begin position="10"/>
        <end position="31"/>
    </location>
</feature>
<evidence type="ECO:0000313" key="13">
    <source>
        <dbReference type="Proteomes" id="UP000271337"/>
    </source>
</evidence>
<evidence type="ECO:0000256" key="2">
    <source>
        <dbReference type="ARBA" id="ARBA00007249"/>
    </source>
</evidence>
<keyword evidence="6" id="KW-0810">Translation regulation</keyword>
<feature type="compositionally biased region" description="Low complexity" evidence="10">
    <location>
        <begin position="182"/>
        <end position="194"/>
    </location>
</feature>
<comment type="subcellular location">
    <subcellularLocation>
        <location evidence="1">Cytoplasm</location>
    </subcellularLocation>
</comment>
<sequence length="1071" mass="115272">MPERQKNVQYDDDDLYDEEDDYGEEPQEEYTAEDKDNFATLTPVVRAELEEAGLSVTDSDIQESLWHYYWDVGKSVSYLRNARTPRQQQDKAGSAKKEKSKSKFDQAAEKNAEKAGSPVMPPMSAAEWFRDIPWSDVPSEIQGYLEPSLPARPSPKLLGGSTKLAKLAEERRRKAASETKETPSPASTSALSSLDRLSKPREAAKENETPEPRPEPKKYPIRKKREPTPPPKEPSPPPPEPEEDLPDLRASPTQFGMTLSNSPTNGIHGPQMTLKDMLGDSKDAEDPFKGPSPDDVQSAGDGLEKKTEQLKLSEPTAPPQPKVKSKGLDVPKLWAADVANRKGEAAFVVIGHVDHGKSTLMGRLLLDTGAVSQRDIDRYQKQAAELGKSSFALAWVMDTGSEERERGVTVDIAQHHFSAGSADFTILDAPGHRDFVPNMIGGASMADLAVLVVDANQLDSGMKGQTREHVLLARAVGIKKVVVAVNKLDATAPEPWSQDTFADVSKRVQTFLSEVGYSGDDIAIVPCSGLNGENVAKPPPSSGPSAWVANHHSTLLQALERSVPAPPTETSLQSAFRLQIADVFRGGITNPLSIAGRLRTGHCQVGDVLVVQPSGETAAIRGIEVGAAPRDYAVAHEVVTLHITEIDPIHLRTGDLVCCSVAKSVQVVKNFTARIQALESLLPQAVDVHLGRLHAPGSISHLMYTLDEAGQQLKRKPRMVREGQKAVVKVSLSDGQPVEVGERVVLRSAVLLNNLQNRLARLLNPILGPDNLNRLTSALVAGDLDLSPRLLADTVDRRPARSDDVAVGARVGEDEEADRVLLRGLLEGLVETGLRGGDGFGRWAGQDPGDVAFLGRGVQRVSFPGVLVGGGGWVVGDKRCSASAARDWRSGLGWRALTSVVHRDLLVAAQTTEELAVIGDSVMEAAGDLHRLTLHVFGHLKHVSLSLLDISGLAGNLDLGPGCALLVLAWDINLDTKLLLKLASSLATTANEAGVLVGTDISNLSGLRLLLADESLDGRADVVYNGLLAFDADGVAFSVSLRETNHAVVQTRLIRTTRLHNHSAKVGSCQS</sequence>
<dbReference type="PRINTS" id="PR00315">
    <property type="entry name" value="ELONGATNFCT"/>
</dbReference>
<name>A0A3M7A7X3_HORWE</name>
<dbReference type="PROSITE" id="PS00301">
    <property type="entry name" value="G_TR_1"/>
    <property type="match status" value="1"/>
</dbReference>
<keyword evidence="3" id="KW-0963">Cytoplasm</keyword>
<feature type="compositionally biased region" description="Basic and acidic residues" evidence="10">
    <location>
        <begin position="277"/>
        <end position="288"/>
    </location>
</feature>
<evidence type="ECO:0000313" key="12">
    <source>
        <dbReference type="EMBL" id="RMY23674.1"/>
    </source>
</evidence>
<evidence type="ECO:0000256" key="3">
    <source>
        <dbReference type="ARBA" id="ARBA00022490"/>
    </source>
</evidence>
<evidence type="ECO:0000259" key="11">
    <source>
        <dbReference type="PROSITE" id="PS51722"/>
    </source>
</evidence>
<dbReference type="CDD" id="cd16267">
    <property type="entry name" value="HBS1-like_II"/>
    <property type="match status" value="1"/>
</dbReference>
<dbReference type="Pfam" id="PF08938">
    <property type="entry name" value="HBS1_N"/>
    <property type="match status" value="1"/>
</dbReference>
<dbReference type="InterPro" id="IPR031157">
    <property type="entry name" value="G_TR_CS"/>
</dbReference>
<feature type="compositionally biased region" description="Basic and acidic residues" evidence="10">
    <location>
        <begin position="166"/>
        <end position="181"/>
    </location>
</feature>
<evidence type="ECO:0000256" key="9">
    <source>
        <dbReference type="ARBA" id="ARBA00049117"/>
    </source>
</evidence>
<dbReference type="Proteomes" id="UP000271337">
    <property type="component" value="Unassembled WGS sequence"/>
</dbReference>
<dbReference type="GO" id="GO:0005737">
    <property type="term" value="C:cytoplasm"/>
    <property type="evidence" value="ECO:0007669"/>
    <property type="project" value="UniProtKB-SubCell"/>
</dbReference>
<keyword evidence="8" id="KW-0342">GTP-binding</keyword>
<dbReference type="Gene3D" id="2.40.30.10">
    <property type="entry name" value="Translation factors"/>
    <property type="match status" value="2"/>
</dbReference>
<keyword evidence="7" id="KW-0648">Protein biosynthesis</keyword>
<organism evidence="12 13">
    <name type="scientific">Hortaea werneckii</name>
    <name type="common">Black yeast</name>
    <name type="synonym">Cladosporium werneckii</name>
    <dbReference type="NCBI Taxonomy" id="91943"/>
    <lineage>
        <taxon>Eukaryota</taxon>
        <taxon>Fungi</taxon>
        <taxon>Dikarya</taxon>
        <taxon>Ascomycota</taxon>
        <taxon>Pezizomycotina</taxon>
        <taxon>Dothideomycetes</taxon>
        <taxon>Dothideomycetidae</taxon>
        <taxon>Mycosphaerellales</taxon>
        <taxon>Teratosphaeriaceae</taxon>
        <taxon>Hortaea</taxon>
    </lineage>
</organism>
<feature type="region of interest" description="Disordered" evidence="10">
    <location>
        <begin position="1"/>
        <end position="37"/>
    </location>
</feature>
<comment type="catalytic activity">
    <reaction evidence="9">
        <text>GTP + H2O = GDP + phosphate + H(+)</text>
        <dbReference type="Rhea" id="RHEA:19669"/>
        <dbReference type="ChEBI" id="CHEBI:15377"/>
        <dbReference type="ChEBI" id="CHEBI:15378"/>
        <dbReference type="ChEBI" id="CHEBI:37565"/>
        <dbReference type="ChEBI" id="CHEBI:43474"/>
        <dbReference type="ChEBI" id="CHEBI:58189"/>
    </reaction>
    <physiologicalReaction direction="left-to-right" evidence="9">
        <dbReference type="Rhea" id="RHEA:19670"/>
    </physiologicalReaction>
</comment>
<proteinExistence type="inferred from homology"/>
<dbReference type="PROSITE" id="PS51722">
    <property type="entry name" value="G_TR_2"/>
    <property type="match status" value="1"/>
</dbReference>
<accession>A0A3M7A7X3</accession>
<dbReference type="InterPro" id="IPR009000">
    <property type="entry name" value="Transl_B-barrel_sf"/>
</dbReference>
<dbReference type="InterPro" id="IPR050100">
    <property type="entry name" value="TRAFAC_GTPase_members"/>
</dbReference>
<feature type="compositionally biased region" description="Basic and acidic residues" evidence="10">
    <location>
        <begin position="93"/>
        <end position="113"/>
    </location>
</feature>
<keyword evidence="5" id="KW-0378">Hydrolase</keyword>
<evidence type="ECO:0000256" key="1">
    <source>
        <dbReference type="ARBA" id="ARBA00004496"/>
    </source>
</evidence>
<feature type="compositionally biased region" description="Basic and acidic residues" evidence="10">
    <location>
        <begin position="196"/>
        <end position="218"/>
    </location>
</feature>
<dbReference type="Gene3D" id="3.40.50.300">
    <property type="entry name" value="P-loop containing nucleotide triphosphate hydrolases"/>
    <property type="match status" value="1"/>
</dbReference>
<feature type="region of interest" description="Disordered" evidence="10">
    <location>
        <begin position="144"/>
        <end position="302"/>
    </location>
</feature>
<dbReference type="AlphaFoldDB" id="A0A3M7A7X3"/>
<dbReference type="GO" id="GO:0005525">
    <property type="term" value="F:GTP binding"/>
    <property type="evidence" value="ECO:0007669"/>
    <property type="project" value="UniProtKB-KW"/>
</dbReference>
<dbReference type="InterPro" id="IPR000795">
    <property type="entry name" value="T_Tr_GTP-bd_dom"/>
</dbReference>
<feature type="compositionally biased region" description="Polar residues" evidence="10">
    <location>
        <begin position="251"/>
        <end position="265"/>
    </location>
</feature>
<evidence type="ECO:0000256" key="8">
    <source>
        <dbReference type="ARBA" id="ARBA00023134"/>
    </source>
</evidence>
<dbReference type="GO" id="GO:0003924">
    <property type="term" value="F:GTPase activity"/>
    <property type="evidence" value="ECO:0007669"/>
    <property type="project" value="InterPro"/>
</dbReference>
<dbReference type="SUPFAM" id="SSF50447">
    <property type="entry name" value="Translation proteins"/>
    <property type="match status" value="1"/>
</dbReference>
<evidence type="ECO:0000256" key="10">
    <source>
        <dbReference type="SAM" id="MobiDB-lite"/>
    </source>
</evidence>
<keyword evidence="4" id="KW-0547">Nucleotide-binding</keyword>
<dbReference type="InterPro" id="IPR009001">
    <property type="entry name" value="Transl_elong_EF1A/Init_IF2_C"/>
</dbReference>
<dbReference type="EMBL" id="QWIL01000118">
    <property type="protein sequence ID" value="RMY23674.1"/>
    <property type="molecule type" value="Genomic_DNA"/>
</dbReference>
<evidence type="ECO:0000256" key="6">
    <source>
        <dbReference type="ARBA" id="ARBA00022845"/>
    </source>
</evidence>
<dbReference type="Pfam" id="PF00009">
    <property type="entry name" value="GTP_EFTU"/>
    <property type="match status" value="1"/>
</dbReference>
<comment type="caution">
    <text evidence="12">The sequence shown here is derived from an EMBL/GenBank/DDBJ whole genome shotgun (WGS) entry which is preliminary data.</text>
</comment>
<comment type="similarity">
    <text evidence="2">Belongs to the TRAFAC class translation factor GTPase superfamily. Classic translation factor GTPase family. EF-Tu/EF-1A subfamily.</text>
</comment>
<dbReference type="OrthoDB" id="342024at2759"/>
<dbReference type="SUPFAM" id="SSF50465">
    <property type="entry name" value="EF-Tu/eEF-1alpha/eIF2-gamma C-terminal domain"/>
    <property type="match status" value="1"/>
</dbReference>
<feature type="domain" description="Tr-type G" evidence="11">
    <location>
        <begin position="342"/>
        <end position="568"/>
    </location>
</feature>
<dbReference type="InterPro" id="IPR015033">
    <property type="entry name" value="HBS1-like_N"/>
</dbReference>
<feature type="region of interest" description="Disordered" evidence="10">
    <location>
        <begin position="81"/>
        <end position="122"/>
    </location>
</feature>
<dbReference type="GO" id="GO:0006412">
    <property type="term" value="P:translation"/>
    <property type="evidence" value="ECO:0007669"/>
    <property type="project" value="UniProtKB-KW"/>
</dbReference>
<dbReference type="InterPro" id="IPR027417">
    <property type="entry name" value="P-loop_NTPase"/>
</dbReference>
<protein>
    <recommendedName>
        <fullName evidence="11">Tr-type G domain-containing protein</fullName>
    </recommendedName>
</protein>
<evidence type="ECO:0000256" key="5">
    <source>
        <dbReference type="ARBA" id="ARBA00022801"/>
    </source>
</evidence>
<reference evidence="12 13" key="1">
    <citation type="journal article" date="2018" name="BMC Genomics">
        <title>Genomic evidence for intraspecific hybridization in a clonal and extremely halotolerant yeast.</title>
        <authorList>
            <person name="Gostincar C."/>
            <person name="Stajich J.E."/>
            <person name="Zupancic J."/>
            <person name="Zalar P."/>
            <person name="Gunde-Cimerman N."/>
        </authorList>
    </citation>
    <scope>NUCLEOTIDE SEQUENCE [LARGE SCALE GENOMIC DNA]</scope>
    <source>
        <strain evidence="12 13">EXF-6669</strain>
    </source>
</reference>